<sequence length="85" mass="10171">MRNFYSGISNDKTQFLINMNWYTDNDVEACFRLSKNFHGLPKNCSIEKNDFELVYLKFEWIGNTYYPQESDKSEGQPIRVYKIKV</sequence>
<dbReference type="AlphaFoldDB" id="A0A412RR51"/>
<organism evidence="1 2">
    <name type="scientific">Agathobacter rectalis</name>
    <dbReference type="NCBI Taxonomy" id="39491"/>
    <lineage>
        <taxon>Bacteria</taxon>
        <taxon>Bacillati</taxon>
        <taxon>Bacillota</taxon>
        <taxon>Clostridia</taxon>
        <taxon>Lachnospirales</taxon>
        <taxon>Lachnospiraceae</taxon>
        <taxon>Agathobacter</taxon>
    </lineage>
</organism>
<dbReference type="EMBL" id="QRXR01000008">
    <property type="protein sequence ID" value="RGU26087.1"/>
    <property type="molecule type" value="Genomic_DNA"/>
</dbReference>
<gene>
    <name evidence="1" type="ORF">DWW89_06490</name>
</gene>
<name>A0A412RR51_9FIRM</name>
<reference evidence="1 2" key="1">
    <citation type="submission" date="2018-08" db="EMBL/GenBank/DDBJ databases">
        <title>A genome reference for cultivated species of the human gut microbiota.</title>
        <authorList>
            <person name="Zou Y."/>
            <person name="Xue W."/>
            <person name="Luo G."/>
        </authorList>
    </citation>
    <scope>NUCLEOTIDE SEQUENCE [LARGE SCALE GENOMIC DNA]</scope>
    <source>
        <strain evidence="1 2">AF17-27</strain>
    </source>
</reference>
<evidence type="ECO:0000313" key="1">
    <source>
        <dbReference type="EMBL" id="RGU26087.1"/>
    </source>
</evidence>
<evidence type="ECO:0000313" key="2">
    <source>
        <dbReference type="Proteomes" id="UP000283765"/>
    </source>
</evidence>
<dbReference type="RefSeq" id="WP_117993486.1">
    <property type="nucleotide sequence ID" value="NZ_QRXR01000008.1"/>
</dbReference>
<protein>
    <submittedName>
        <fullName evidence="1">Uncharacterized protein</fullName>
    </submittedName>
</protein>
<accession>A0A412RR51</accession>
<dbReference type="Proteomes" id="UP000283765">
    <property type="component" value="Unassembled WGS sequence"/>
</dbReference>
<proteinExistence type="predicted"/>
<comment type="caution">
    <text evidence="1">The sequence shown here is derived from an EMBL/GenBank/DDBJ whole genome shotgun (WGS) entry which is preliminary data.</text>
</comment>